<dbReference type="EMBL" id="OIVN01004146">
    <property type="protein sequence ID" value="SPD15717.1"/>
    <property type="molecule type" value="Genomic_DNA"/>
</dbReference>
<evidence type="ECO:0000313" key="1">
    <source>
        <dbReference type="EMBL" id="SPD15717.1"/>
    </source>
</evidence>
<reference evidence="1" key="1">
    <citation type="submission" date="2018-02" db="EMBL/GenBank/DDBJ databases">
        <authorList>
            <person name="Cohen D.B."/>
            <person name="Kent A.D."/>
        </authorList>
    </citation>
    <scope>NUCLEOTIDE SEQUENCE</scope>
</reference>
<gene>
    <name evidence="1" type="ORF">FSB_LOCUS43599</name>
</gene>
<sequence>MAPKLCPLMSFFKQMDFKEEGVLDQMGGTVQLAWRNGQVVDGAVVQPFAVREVGFGLDATEVAGSSVVGTRSLLGDAKGAQLDVGLLAWVASPLTTSREGSSWVGNLLKKKRRIGNNLRLFNQALLEVALAVWNRAGSSLEVGWESFSRHLFMEVAGKEFAFGIRWCGMEPLKLHDWELEPLTSFMELIYGFLEGDGEDQLWERPSQDFAVKSGLCPTQAGSVPWVAWEFGRLILFRFGR</sequence>
<name>A0A2N9HNG9_FAGSY</name>
<dbReference type="AlphaFoldDB" id="A0A2N9HNG9"/>
<protein>
    <submittedName>
        <fullName evidence="1">Uncharacterized protein</fullName>
    </submittedName>
</protein>
<organism evidence="1">
    <name type="scientific">Fagus sylvatica</name>
    <name type="common">Beechnut</name>
    <dbReference type="NCBI Taxonomy" id="28930"/>
    <lineage>
        <taxon>Eukaryota</taxon>
        <taxon>Viridiplantae</taxon>
        <taxon>Streptophyta</taxon>
        <taxon>Embryophyta</taxon>
        <taxon>Tracheophyta</taxon>
        <taxon>Spermatophyta</taxon>
        <taxon>Magnoliopsida</taxon>
        <taxon>eudicotyledons</taxon>
        <taxon>Gunneridae</taxon>
        <taxon>Pentapetalae</taxon>
        <taxon>rosids</taxon>
        <taxon>fabids</taxon>
        <taxon>Fagales</taxon>
        <taxon>Fagaceae</taxon>
        <taxon>Fagus</taxon>
    </lineage>
</organism>
<accession>A0A2N9HNG9</accession>
<proteinExistence type="predicted"/>